<keyword evidence="3 4" id="KW-0315">Glutamine amidotransferase</keyword>
<comment type="pathway">
    <text evidence="1 4">Cofactor biosynthesis; adenosylcobalamin biosynthesis.</text>
</comment>
<feature type="domain" description="CobB/CobQ-like glutamine amidotransferase" evidence="6">
    <location>
        <begin position="258"/>
        <end position="459"/>
    </location>
</feature>
<dbReference type="AlphaFoldDB" id="A0AAW9Q5J1"/>
<comment type="function">
    <text evidence="4">Catalyzes amidations at positions B, D, E, and G on adenosylcobyrinic A,C-diamide. NH(2) groups are provided by glutamine, and one molecule of ATP is hydrogenolyzed for each amidation.</text>
</comment>
<evidence type="ECO:0000259" key="6">
    <source>
        <dbReference type="Pfam" id="PF07685"/>
    </source>
</evidence>
<dbReference type="GO" id="GO:0009236">
    <property type="term" value="P:cobalamin biosynthetic process"/>
    <property type="evidence" value="ECO:0007669"/>
    <property type="project" value="UniProtKB-UniRule"/>
</dbReference>
<evidence type="ECO:0000259" key="5">
    <source>
        <dbReference type="Pfam" id="PF01656"/>
    </source>
</evidence>
<dbReference type="PANTHER" id="PTHR21343">
    <property type="entry name" value="DETHIOBIOTIN SYNTHETASE"/>
    <property type="match status" value="1"/>
</dbReference>
<keyword evidence="2 4" id="KW-0169">Cobalamin biosynthesis</keyword>
<evidence type="ECO:0000256" key="4">
    <source>
        <dbReference type="HAMAP-Rule" id="MF_00028"/>
    </source>
</evidence>
<reference evidence="7" key="1">
    <citation type="submission" date="2024-01" db="EMBL/GenBank/DDBJ databases">
        <title>Bank of Algae and Cyanobacteria of the Azores (BACA) strain genomes.</title>
        <authorList>
            <person name="Luz R."/>
            <person name="Cordeiro R."/>
            <person name="Fonseca A."/>
            <person name="Goncalves V."/>
        </authorList>
    </citation>
    <scope>NUCLEOTIDE SEQUENCE</scope>
    <source>
        <strain evidence="7">BACA0141</strain>
    </source>
</reference>
<gene>
    <name evidence="4 7" type="primary">cobQ</name>
    <name evidence="7" type="ORF">V2H45_22070</name>
</gene>
<sequence>MQAIMVVGTTSNAGKSLICAALCRLYHRQGWKVTPFKGQNMALNSYVVKMEGEETGGEIGYAQAVQAWAAQVEPSVEMNPILLKPQGDMTSQVIFLGKAVGVTQASEYYQNYFDRGWECIQASLAKLADRFDLVICEGAGSPAEINLKHRDLTNMRVAMHLNAATILVVSIDLGGAFAHVVGTLQLLTPEERSQIKGIVINKFRGQRSLLQSGIDWLEEYTGIPVIGVIPYLDIAFPAEDSVSLFERRSRLSPTDLSISVLRLPRISNFTDFDPLIAESTVDLRFVPLNQALGNPDAVILPGSKTTIADLIALQESGMADQLRDYWQGGGTILGICGGLQMLGQGIADPEGREGKSGSYAGLGLLPITTTITDTKILRQRQALSICSLFGKELDREFEREFGQSRFEIAGYEIHQGISRILPEQENQISELFDDPELGMVTTDGRVWGTYLHGLFDSGKWRRHWLNQLRHKRGISPLPIDTLDYQQQRDRIFDQLADAIAPHLDLSKLLITKQT</sequence>
<dbReference type="Pfam" id="PF07685">
    <property type="entry name" value="GATase_3"/>
    <property type="match status" value="1"/>
</dbReference>
<dbReference type="Proteomes" id="UP001333818">
    <property type="component" value="Unassembled WGS sequence"/>
</dbReference>
<dbReference type="SUPFAM" id="SSF52317">
    <property type="entry name" value="Class I glutamine amidotransferase-like"/>
    <property type="match status" value="1"/>
</dbReference>
<organism evidence="7 8">
    <name type="scientific">Tumidithrix elongata BACA0141</name>
    <dbReference type="NCBI Taxonomy" id="2716417"/>
    <lineage>
        <taxon>Bacteria</taxon>
        <taxon>Bacillati</taxon>
        <taxon>Cyanobacteriota</taxon>
        <taxon>Cyanophyceae</taxon>
        <taxon>Pseudanabaenales</taxon>
        <taxon>Pseudanabaenaceae</taxon>
        <taxon>Tumidithrix</taxon>
        <taxon>Tumidithrix elongata</taxon>
    </lineage>
</organism>
<dbReference type="InterPro" id="IPR029062">
    <property type="entry name" value="Class_I_gatase-like"/>
</dbReference>
<comment type="similarity">
    <text evidence="4">Belongs to the CobB/CobQ family. CobQ subfamily.</text>
</comment>
<evidence type="ECO:0000313" key="7">
    <source>
        <dbReference type="EMBL" id="MEE3719434.1"/>
    </source>
</evidence>
<dbReference type="EMBL" id="JAZBJZ010000133">
    <property type="protein sequence ID" value="MEE3719434.1"/>
    <property type="molecule type" value="Genomic_DNA"/>
</dbReference>
<dbReference type="InterPro" id="IPR033949">
    <property type="entry name" value="CobQ_GATase1"/>
</dbReference>
<dbReference type="HAMAP" id="MF_00028">
    <property type="entry name" value="CobQ"/>
    <property type="match status" value="1"/>
</dbReference>
<evidence type="ECO:0000256" key="2">
    <source>
        <dbReference type="ARBA" id="ARBA00022573"/>
    </source>
</evidence>
<evidence type="ECO:0000256" key="1">
    <source>
        <dbReference type="ARBA" id="ARBA00004953"/>
    </source>
</evidence>
<protein>
    <recommendedName>
        <fullName evidence="4">Cobyric acid synthase</fullName>
    </recommendedName>
</protein>
<feature type="active site" description="Nucleophile" evidence="4">
    <location>
        <position position="336"/>
    </location>
</feature>
<dbReference type="NCBIfam" id="NF001989">
    <property type="entry name" value="PRK00784.1"/>
    <property type="match status" value="1"/>
</dbReference>
<dbReference type="InterPro" id="IPR011698">
    <property type="entry name" value="GATase_3"/>
</dbReference>
<dbReference type="SUPFAM" id="SSF52540">
    <property type="entry name" value="P-loop containing nucleoside triphosphate hydrolases"/>
    <property type="match status" value="1"/>
</dbReference>
<comment type="caution">
    <text evidence="7">The sequence shown here is derived from an EMBL/GenBank/DDBJ whole genome shotgun (WGS) entry which is preliminary data.</text>
</comment>
<dbReference type="RefSeq" id="WP_330485869.1">
    <property type="nucleotide sequence ID" value="NZ_JAZBJZ010000133.1"/>
</dbReference>
<dbReference type="CDD" id="cd01750">
    <property type="entry name" value="GATase1_CobQ"/>
    <property type="match status" value="1"/>
</dbReference>
<name>A0AAW9Q5J1_9CYAN</name>
<dbReference type="Gene3D" id="3.40.50.880">
    <property type="match status" value="1"/>
</dbReference>
<evidence type="ECO:0000313" key="8">
    <source>
        <dbReference type="Proteomes" id="UP001333818"/>
    </source>
</evidence>
<accession>A0AAW9Q5J1</accession>
<dbReference type="NCBIfam" id="TIGR00313">
    <property type="entry name" value="cobQ"/>
    <property type="match status" value="1"/>
</dbReference>
<feature type="domain" description="CobQ/CobB/MinD/ParA nucleotide binding" evidence="5">
    <location>
        <begin position="4"/>
        <end position="233"/>
    </location>
</feature>
<dbReference type="GO" id="GO:0003824">
    <property type="term" value="F:catalytic activity"/>
    <property type="evidence" value="ECO:0007669"/>
    <property type="project" value="InterPro"/>
</dbReference>
<dbReference type="Gene3D" id="3.40.50.300">
    <property type="entry name" value="P-loop containing nucleotide triphosphate hydrolases"/>
    <property type="match status" value="1"/>
</dbReference>
<dbReference type="InterPro" id="IPR004459">
    <property type="entry name" value="CobQ_synth"/>
</dbReference>
<dbReference type="InterPro" id="IPR027417">
    <property type="entry name" value="P-loop_NTPase"/>
</dbReference>
<keyword evidence="8" id="KW-1185">Reference proteome</keyword>
<dbReference type="InterPro" id="IPR002586">
    <property type="entry name" value="CobQ/CobB/MinD/ParA_Nub-bd_dom"/>
</dbReference>
<dbReference type="PANTHER" id="PTHR21343:SF1">
    <property type="entry name" value="COBYRIC ACID SYNTHASE"/>
    <property type="match status" value="1"/>
</dbReference>
<dbReference type="GO" id="GO:0015420">
    <property type="term" value="F:ABC-type vitamin B12 transporter activity"/>
    <property type="evidence" value="ECO:0007669"/>
    <property type="project" value="UniProtKB-UniRule"/>
</dbReference>
<proteinExistence type="inferred from homology"/>
<dbReference type="Pfam" id="PF01656">
    <property type="entry name" value="CbiA"/>
    <property type="match status" value="1"/>
</dbReference>
<evidence type="ECO:0000256" key="3">
    <source>
        <dbReference type="ARBA" id="ARBA00022962"/>
    </source>
</evidence>
<feature type="active site" evidence="4">
    <location>
        <position position="452"/>
    </location>
</feature>
<dbReference type="PROSITE" id="PS51274">
    <property type="entry name" value="GATASE_COBBQ"/>
    <property type="match status" value="1"/>
</dbReference>